<dbReference type="InterPro" id="IPR045851">
    <property type="entry name" value="AMP-bd_C_sf"/>
</dbReference>
<dbReference type="InterPro" id="IPR020845">
    <property type="entry name" value="AMP-binding_CS"/>
</dbReference>
<dbReference type="NCBIfam" id="TIGR01733">
    <property type="entry name" value="AA-adenyl-dom"/>
    <property type="match status" value="2"/>
</dbReference>
<organism evidence="6 7">
    <name type="scientific">Pedobacter roseus</name>
    <dbReference type="NCBI Taxonomy" id="336820"/>
    <lineage>
        <taxon>Bacteria</taxon>
        <taxon>Pseudomonadati</taxon>
        <taxon>Bacteroidota</taxon>
        <taxon>Sphingobacteriia</taxon>
        <taxon>Sphingobacteriales</taxon>
        <taxon>Sphingobacteriaceae</taxon>
        <taxon>Pedobacter</taxon>
    </lineage>
</organism>
<comment type="similarity">
    <text evidence="2">Belongs to the ATP-dependent AMP-binding enzyme family.</text>
</comment>
<dbReference type="KEGG" id="proe:H9L23_07655"/>
<evidence type="ECO:0000256" key="4">
    <source>
        <dbReference type="ARBA" id="ARBA00022553"/>
    </source>
</evidence>
<evidence type="ECO:0000256" key="3">
    <source>
        <dbReference type="ARBA" id="ARBA00022450"/>
    </source>
</evidence>
<dbReference type="EMBL" id="CP060723">
    <property type="protein sequence ID" value="QNN43945.1"/>
    <property type="molecule type" value="Genomic_DNA"/>
</dbReference>
<dbReference type="RefSeq" id="WP_187594400.1">
    <property type="nucleotide sequence ID" value="NZ_CP060723.1"/>
</dbReference>
<dbReference type="InterPro" id="IPR036736">
    <property type="entry name" value="ACP-like_sf"/>
</dbReference>
<dbReference type="NCBIfam" id="NF003417">
    <property type="entry name" value="PRK04813.1"/>
    <property type="match status" value="3"/>
</dbReference>
<feature type="domain" description="Carrier" evidence="5">
    <location>
        <begin position="2391"/>
        <end position="2466"/>
    </location>
</feature>
<dbReference type="InterPro" id="IPR044894">
    <property type="entry name" value="TubC_N_sf"/>
</dbReference>
<dbReference type="Pfam" id="PF05050">
    <property type="entry name" value="Methyltransf_21"/>
    <property type="match status" value="1"/>
</dbReference>
<proteinExistence type="inferred from homology"/>
<dbReference type="InterPro" id="IPR042099">
    <property type="entry name" value="ANL_N_sf"/>
</dbReference>
<name>A0A7G9QKS0_9SPHI</name>
<dbReference type="GO" id="GO:0043041">
    <property type="term" value="P:amino acid activation for nonribosomal peptide biosynthetic process"/>
    <property type="evidence" value="ECO:0007669"/>
    <property type="project" value="TreeGrafter"/>
</dbReference>
<keyword evidence="3" id="KW-0596">Phosphopantetheine</keyword>
<dbReference type="PANTHER" id="PTHR45527:SF1">
    <property type="entry name" value="FATTY ACID SYNTHASE"/>
    <property type="match status" value="1"/>
</dbReference>
<dbReference type="Gene3D" id="3.40.50.980">
    <property type="match status" value="2"/>
</dbReference>
<dbReference type="NCBIfam" id="TIGR01444">
    <property type="entry name" value="fkbM_fam"/>
    <property type="match status" value="1"/>
</dbReference>
<dbReference type="Proteomes" id="UP000515806">
    <property type="component" value="Chromosome"/>
</dbReference>
<dbReference type="Gene3D" id="2.30.38.10">
    <property type="entry name" value="Luciferase, Domain 3"/>
    <property type="match status" value="1"/>
</dbReference>
<dbReference type="InterPro" id="IPR000873">
    <property type="entry name" value="AMP-dep_synth/lig_dom"/>
</dbReference>
<dbReference type="PROSITE" id="PS50075">
    <property type="entry name" value="CARRIER"/>
    <property type="match status" value="2"/>
</dbReference>
<dbReference type="Gene3D" id="1.10.10.1830">
    <property type="entry name" value="Non-ribosomal peptide synthase, adenylation domain"/>
    <property type="match status" value="1"/>
</dbReference>
<evidence type="ECO:0000256" key="2">
    <source>
        <dbReference type="ARBA" id="ARBA00006432"/>
    </source>
</evidence>
<dbReference type="SUPFAM" id="SSF53335">
    <property type="entry name" value="S-adenosyl-L-methionine-dependent methyltransferases"/>
    <property type="match status" value="1"/>
</dbReference>
<dbReference type="Gene3D" id="3.40.50.12780">
    <property type="entry name" value="N-terminal domain of ligase-like"/>
    <property type="match status" value="1"/>
</dbReference>
<dbReference type="FunFam" id="3.30.300.30:FF:000010">
    <property type="entry name" value="Enterobactin synthetase component F"/>
    <property type="match status" value="1"/>
</dbReference>
<dbReference type="CDD" id="cd19531">
    <property type="entry name" value="LCL_NRPS-like"/>
    <property type="match status" value="1"/>
</dbReference>
<dbReference type="Pfam" id="PF13193">
    <property type="entry name" value="AMP-binding_C"/>
    <property type="match status" value="1"/>
</dbReference>
<dbReference type="FunFam" id="3.40.50.12780:FF:000012">
    <property type="entry name" value="Non-ribosomal peptide synthetase"/>
    <property type="match status" value="1"/>
</dbReference>
<protein>
    <submittedName>
        <fullName evidence="6">Amino acid adenylation domain-containing protein</fullName>
    </submittedName>
</protein>
<dbReference type="PROSITE" id="PS00012">
    <property type="entry name" value="PHOSPHOPANTETHEINE"/>
    <property type="match status" value="2"/>
</dbReference>
<dbReference type="FunFam" id="3.40.50.980:FF:000001">
    <property type="entry name" value="Non-ribosomal peptide synthetase"/>
    <property type="match status" value="1"/>
</dbReference>
<keyword evidence="4" id="KW-0597">Phosphoprotein</keyword>
<dbReference type="FunFam" id="1.10.1200.10:FF:000005">
    <property type="entry name" value="Nonribosomal peptide synthetase 1"/>
    <property type="match status" value="1"/>
</dbReference>
<dbReference type="SUPFAM" id="SSF52777">
    <property type="entry name" value="CoA-dependent acyltransferases"/>
    <property type="match status" value="4"/>
</dbReference>
<comment type="cofactor">
    <cofactor evidence="1">
        <name>pantetheine 4'-phosphate</name>
        <dbReference type="ChEBI" id="CHEBI:47942"/>
    </cofactor>
</comment>
<dbReference type="Gene3D" id="3.30.559.30">
    <property type="entry name" value="Nonribosomal peptide synthetase, condensation domain"/>
    <property type="match status" value="2"/>
</dbReference>
<dbReference type="GO" id="GO:0044550">
    <property type="term" value="P:secondary metabolite biosynthetic process"/>
    <property type="evidence" value="ECO:0007669"/>
    <property type="project" value="UniProtKB-ARBA"/>
</dbReference>
<sequence length="2483" mass="280317">MVKELLTKLKSHNVLLKLVNDELIVKFPKGKTSASLINEIKNNKQNIIQYLLATYTYSDTKIPKIDFQTNSYALSSSQRRLWILSQFPEANVAYNMPGVYIFSGSVNADGLFHSFSQLQERHEILRTVFREDGEGVVRQVVLTSSESGFFLEQRDLQGKDASFVDSVVESDFVRPFDLSSGPLFRAGLYRVSQDRWVFTYVMHHIISDGWSMGILIRELLSLYNSYVLGEENALPPLRIQYRDYAAWQQAELSGSRYEEHRSYWLDHLSGELPVLELLGGRARPSVKTYNGGVVHRMLGSDLSSGLRSLSQERGATLFMGLLACVNVLLYRYSGQSDLIIGTPMAGREHSDLEDQIGFYVNTVALRSRFSGSDSFLELVDHVRGVSLGAYEHQAYPFDELLEELHLQRDMSRSPLFDVQVVLNEIKEENRNLSELNVEKYDVSLKTSRFDIVFSFVDNNEKLGLSIVYNSDIYDEPAMLRMSGHFEHLLSGLLSSPDAPVGDIDYLGTVERSLLLGDFNSTGSDYPRDRSIVDLFEEQVLLCPEHTAVVYGSARLSYSELNMLSNRLAHYLREVHGIGAGDLVGILQDRSDLLIVSILGVLKSGGAYVPIDPDYPRDRIDYMLKDSGCGILLTQTEYVFGLESFPGELFAVDIQLSGLDTSAENPVGVSGADDLAYVIYTSGSTGIPKGVMIEHGAIVNTILSQIKTFKIKAKASGIQFASSSFDASVSEIFIILTSGGTLFVVEEVTKLDPSLFEDYLQVNVIDILTLPPSYLRLLNLDKIKTLDTLISAGESADLQDAKEFSKYGNYFNAYGPTECSICVSVFKVIDKLTNVRLIPIGRPISNSRVYILDVSGHLCGIGIPGEICVSGAGLARGYLNRPELTAERFVPNPYLAGELMYLTGDIGRWLADGNIEFLGRADDQVKVRGYRIELGEIESVLQGHADVDSCVVVARENSSGDKDLIAYVVGSEGLDVSVLRGYLGGMLPQYMVPGHYVGLASLPLTPNGKVDRRSLPDPEGLELGSGREYVAPRTETERALVSIWQDVLGKEGIGVKDNFFELGGDSIKILRIISEFRNTMHIDLSISEVYKGGTIESILNQSSLGHMIREDNGLRLLEIDNWIEELKLKILSVDNFLDKENIEDIYPMSDIEKGMTYGSVLNRDSSVYHDQMVQRKIFSDFDIGRFSSALDFLIEKHSILRTGFNLTDYETEIQIVYKKVSIPLTYENISDISRGEQEIAIQEFMKAEIGSFNDISRAPLWQMNVFNLGENELVFVFQSHHAIIDGWSESMFLTELNNLYLRLEKEPDYRPDKLKTSYRDFILQHELDKSNVSIKSFWKKELEGHTRLDIFAGEEETERYSFSVDSDTVAAITDFAQKSKISVKSVALSAFVYLLKVLEYGEEVITGVVTNTRPTCEDSDKILGCFLNTIPFRVKFDEDKSCSSFMADINQKLIELKAYERLSLLEIAKGEDKPSKSGNPFFDVIFNYVDFHSYNDILHEEKENEKMLSKMEIGSFGKTNTYLDFTVNVTGGQFGIGVSLNKKLKSNFSSEKFCKTYSAILSALILTPDLRFSSLNYLSSTEQEEILYRFNPPAAPYSNERTLIELFQQQVIQNPENVAVHFGTQKLSYRKLDTISNQLAFFLIDNYRIKRGDFIGIALQRSEWIIVSILAVIKTGAAYVPIDVDFPRERIDFIKDDSNCKLIIDRSFLNRFKAVDKTGTDHDLPRVNQPTDLIYLMYTSGSTGSPKGCMLQHNSIINRIEWMWQKYNFTSNDVFLQKTSFTFDVSVWELLMPICFGASMVVCNKKDIVSPLRLLKLVERNRISCIHFVPSALDSFMFSVFNDDKLVRSLESLRLVITSGEELKLSTTKKWYSKIMTPIYNLYGPTEAAIDVTFFDTSRDDLKILIGKPIWNTQIFILNGGNQLCPVGVPGEICISGVGLSRGYHNNEKLTSKVFVTNPFFPAQKMYKTGDVGRWLCDGNIEFLGRTDDQVKVRGHRIELGEIEYALSNVSEIEQAKVLTLKDKDGTNALAAYYVTDNNSCFTLNRIVKNRSTFSNPILYEVDQMSFYSTNKSELHYLYNEIFTDAIYNRHGIVLSEGNTIIDIGANVGLFSIYANLQAPNLKIFAFEPIPAIFEILKLNTELYRGDFRVFNFGISRKSETVALNYYPNASIFSGRYSNEADLPNTLKTYFRNSNDLSVRYEEEIAELIDDKLYFEACECQLKSLSDVIFQNNITKIDLLKIDVEMAELDVLDGISEEDWKKINQIVIEVHDVDGRLDIIREILTLKNFSYLVEQSKHLTNTKLYNIFAFSQSFNDNIPRKIQIGKDKKEWYSLSSFNLYLNQSLTRFLPDYMQPDFFIPVSSIPLNHNGKVDKRSLLLNISLSNDLIEFIGPGDEIQSRLIDIWQNILDVPKIGILNSFFDLGGHSLKVANLVASIHRAFGVKISVKEIFANPTIEKLSEVIKANQWLSKPQSDLTNGNTFEI</sequence>
<dbReference type="Pfam" id="PF00668">
    <property type="entry name" value="Condensation"/>
    <property type="match status" value="2"/>
</dbReference>
<dbReference type="InterPro" id="IPR010071">
    <property type="entry name" value="AA_adenyl_dom"/>
</dbReference>
<gene>
    <name evidence="6" type="ORF">H9L23_07655</name>
</gene>
<dbReference type="GO" id="GO:0031177">
    <property type="term" value="F:phosphopantetheine binding"/>
    <property type="evidence" value="ECO:0007669"/>
    <property type="project" value="TreeGrafter"/>
</dbReference>
<dbReference type="Pfam" id="PF18563">
    <property type="entry name" value="TubC_N"/>
    <property type="match status" value="1"/>
</dbReference>
<dbReference type="InterPro" id="IPR006342">
    <property type="entry name" value="FkbM_mtfrase"/>
</dbReference>
<evidence type="ECO:0000259" key="5">
    <source>
        <dbReference type="PROSITE" id="PS50075"/>
    </source>
</evidence>
<dbReference type="InterPro" id="IPR029063">
    <property type="entry name" value="SAM-dependent_MTases_sf"/>
</dbReference>
<dbReference type="Pfam" id="PF00550">
    <property type="entry name" value="PP-binding"/>
    <property type="match status" value="2"/>
</dbReference>
<dbReference type="GO" id="GO:0005737">
    <property type="term" value="C:cytoplasm"/>
    <property type="evidence" value="ECO:0007669"/>
    <property type="project" value="TreeGrafter"/>
</dbReference>
<dbReference type="Gene3D" id="1.10.1200.10">
    <property type="entry name" value="ACP-like"/>
    <property type="match status" value="2"/>
</dbReference>
<dbReference type="InterPro" id="IPR025110">
    <property type="entry name" value="AMP-bd_C"/>
</dbReference>
<dbReference type="PROSITE" id="PS00455">
    <property type="entry name" value="AMP_BINDING"/>
    <property type="match status" value="2"/>
</dbReference>
<dbReference type="Gene3D" id="3.30.559.10">
    <property type="entry name" value="Chloramphenicol acetyltransferase-like domain"/>
    <property type="match status" value="2"/>
</dbReference>
<evidence type="ECO:0000313" key="6">
    <source>
        <dbReference type="EMBL" id="QNN43945.1"/>
    </source>
</evidence>
<dbReference type="InterPro" id="IPR001242">
    <property type="entry name" value="Condensation_dom"/>
</dbReference>
<dbReference type="InterPro" id="IPR006162">
    <property type="entry name" value="Ppantetheine_attach_site"/>
</dbReference>
<keyword evidence="7" id="KW-1185">Reference proteome</keyword>
<dbReference type="SUPFAM" id="SSF56801">
    <property type="entry name" value="Acetyl-CoA synthetase-like"/>
    <property type="match status" value="2"/>
</dbReference>
<dbReference type="Gene3D" id="3.30.300.30">
    <property type="match status" value="3"/>
</dbReference>
<dbReference type="InterPro" id="IPR009081">
    <property type="entry name" value="PP-bd_ACP"/>
</dbReference>
<dbReference type="InterPro" id="IPR023213">
    <property type="entry name" value="CAT-like_dom_sf"/>
</dbReference>
<dbReference type="SUPFAM" id="SSF47336">
    <property type="entry name" value="ACP-like"/>
    <property type="match status" value="2"/>
</dbReference>
<evidence type="ECO:0000313" key="7">
    <source>
        <dbReference type="Proteomes" id="UP000515806"/>
    </source>
</evidence>
<dbReference type="PANTHER" id="PTHR45527">
    <property type="entry name" value="NONRIBOSOMAL PEPTIDE SYNTHETASE"/>
    <property type="match status" value="1"/>
</dbReference>
<dbReference type="Pfam" id="PF00501">
    <property type="entry name" value="AMP-binding"/>
    <property type="match status" value="2"/>
</dbReference>
<accession>A0A7G9QKS0</accession>
<feature type="domain" description="Carrier" evidence="5">
    <location>
        <begin position="1030"/>
        <end position="1105"/>
    </location>
</feature>
<dbReference type="GO" id="GO:0003824">
    <property type="term" value="F:catalytic activity"/>
    <property type="evidence" value="ECO:0007669"/>
    <property type="project" value="InterPro"/>
</dbReference>
<dbReference type="InterPro" id="IPR041464">
    <property type="entry name" value="TubC_N"/>
</dbReference>
<dbReference type="Gene3D" id="3.40.50.150">
    <property type="entry name" value="Vaccinia Virus protein VP39"/>
    <property type="match status" value="1"/>
</dbReference>
<reference evidence="6 7" key="1">
    <citation type="submission" date="2020-08" db="EMBL/GenBank/DDBJ databases">
        <title>Genome sequence of Pedobacter roseus KACC 11594T.</title>
        <authorList>
            <person name="Hyun D.-W."/>
            <person name="Bae J.-W."/>
        </authorList>
    </citation>
    <scope>NUCLEOTIDE SEQUENCE [LARGE SCALE GENOMIC DNA]</scope>
    <source>
        <strain evidence="6 7">KACC 11594</strain>
    </source>
</reference>
<dbReference type="CDD" id="cd05930">
    <property type="entry name" value="A_NRPS"/>
    <property type="match status" value="2"/>
</dbReference>
<evidence type="ECO:0000256" key="1">
    <source>
        <dbReference type="ARBA" id="ARBA00001957"/>
    </source>
</evidence>